<dbReference type="EMBL" id="CM003104">
    <property type="protein sequence ID" value="KUI71627.1"/>
    <property type="molecule type" value="Genomic_DNA"/>
</dbReference>
<evidence type="ECO:0000256" key="2">
    <source>
        <dbReference type="SAM" id="SignalP"/>
    </source>
</evidence>
<evidence type="ECO:0000313" key="3">
    <source>
        <dbReference type="EMBL" id="KUI71627.1"/>
    </source>
</evidence>
<dbReference type="AlphaFoldDB" id="A0A194W5T3"/>
<feature type="signal peptide" evidence="2">
    <location>
        <begin position="1"/>
        <end position="29"/>
    </location>
</feature>
<protein>
    <submittedName>
        <fullName evidence="3">Alpha-1,3-mannosyltransferase CMT1</fullName>
    </submittedName>
</protein>
<dbReference type="PANTHER" id="PTHR34144">
    <property type="entry name" value="CHROMOSOME 8, WHOLE GENOME SHOTGUN SEQUENCE"/>
    <property type="match status" value="1"/>
</dbReference>
<feature type="compositionally biased region" description="Basic residues" evidence="1">
    <location>
        <begin position="490"/>
        <end position="499"/>
    </location>
</feature>
<name>A0A194W5T3_CYTMA</name>
<dbReference type="Pfam" id="PF11735">
    <property type="entry name" value="CAP59_mtransfer"/>
    <property type="match status" value="1"/>
</dbReference>
<feature type="region of interest" description="Disordered" evidence="1">
    <location>
        <begin position="479"/>
        <end position="499"/>
    </location>
</feature>
<evidence type="ECO:0000313" key="4">
    <source>
        <dbReference type="Proteomes" id="UP000078559"/>
    </source>
</evidence>
<proteinExistence type="predicted"/>
<gene>
    <name evidence="3" type="ORF">VM1G_07118</name>
</gene>
<evidence type="ECO:0000256" key="1">
    <source>
        <dbReference type="SAM" id="MobiDB-lite"/>
    </source>
</evidence>
<accession>A0A194W5T3</accession>
<dbReference type="InterPro" id="IPR021047">
    <property type="entry name" value="Mannosyltransferase_CMT1"/>
</dbReference>
<sequence>MRQTIIIGGQIAVLSLVVLLILCYRDALAETFEPIERLFPKPGKLYSSEPFRPGSPDTEAPEYTPSAKVWKPIDVGENPYSQGSEEAEVYVEAEPETPKVLDDVALSDQVRAIFDPADTTFQRLECPVPTTGLARYEVLKAPAEIAAAATTTTTTTTTTTDSGSIKYYFALDLTQVVELLPRLLGSIVETIRFLGPENCALSIVEGNSGDGTPEVLAAIRPEIEALGTEYFFQSSDVNPKEGEGQRIVSLAKLRNLALQPLLDDARRYSADSTVVFLNDVAICMEDILELVYQRSFLGADMTCAMDWTYVGRDPTFYDIWVSRTINGESFFKIPEDGSWDYAWNLFWEDNNTKSRYSAHLPFQVFSCWNGAVTFTAEPILNREVLFRSNNPGECFQGEPELFCKDMWYKGWNKIAVVPSVNLEYTDDRGKDLKALKGYTSNWVGPEQDEKSKIDWDPNPPDHVKCMEVLERADWRPWNETLSSAQPSGTRRTHHKWRRR</sequence>
<feature type="chain" id="PRO_5008267195" evidence="2">
    <location>
        <begin position="30"/>
        <end position="499"/>
    </location>
</feature>
<reference evidence="3" key="1">
    <citation type="submission" date="2014-12" db="EMBL/GenBank/DDBJ databases">
        <title>Genome Sequence of Valsa Canker Pathogens Uncovers a Specific Adaption of Colonization on Woody Bark.</title>
        <authorList>
            <person name="Yin Z."/>
            <person name="Liu H."/>
            <person name="Gao X."/>
            <person name="Li Z."/>
            <person name="Song N."/>
            <person name="Ke X."/>
            <person name="Dai Q."/>
            <person name="Wu Y."/>
            <person name="Sun Y."/>
            <person name="Xu J.-R."/>
            <person name="Kang Z.K."/>
            <person name="Wang L."/>
            <person name="Huang L."/>
        </authorList>
    </citation>
    <scope>NUCLEOTIDE SEQUENCE [LARGE SCALE GENOMIC DNA]</scope>
    <source>
        <strain evidence="3">03-8</strain>
    </source>
</reference>
<keyword evidence="4" id="KW-1185">Reference proteome</keyword>
<feature type="compositionally biased region" description="Polar residues" evidence="1">
    <location>
        <begin position="479"/>
        <end position="489"/>
    </location>
</feature>
<organism evidence="3 4">
    <name type="scientific">Cytospora mali</name>
    <name type="common">Apple Valsa canker fungus</name>
    <name type="synonym">Valsa mali</name>
    <dbReference type="NCBI Taxonomy" id="578113"/>
    <lineage>
        <taxon>Eukaryota</taxon>
        <taxon>Fungi</taxon>
        <taxon>Dikarya</taxon>
        <taxon>Ascomycota</taxon>
        <taxon>Pezizomycotina</taxon>
        <taxon>Sordariomycetes</taxon>
        <taxon>Sordariomycetidae</taxon>
        <taxon>Diaporthales</taxon>
        <taxon>Cytosporaceae</taxon>
        <taxon>Cytospora</taxon>
    </lineage>
</organism>
<dbReference type="PANTHER" id="PTHR34144:SF5">
    <property type="entry name" value="ALPHA-1,3-MANNOSYLTRANSFERASE CMT1"/>
    <property type="match status" value="1"/>
</dbReference>
<dbReference type="OrthoDB" id="262547at2759"/>
<keyword evidence="2" id="KW-0732">Signal</keyword>
<dbReference type="Proteomes" id="UP000078559">
    <property type="component" value="Chromosome 7"/>
</dbReference>